<dbReference type="SUPFAM" id="SSF158446">
    <property type="entry name" value="IVS-encoded protein-like"/>
    <property type="match status" value="1"/>
</dbReference>
<gene>
    <name evidence="1" type="ORF">ACFX5F_06765</name>
</gene>
<dbReference type="Pfam" id="PF05635">
    <property type="entry name" value="23S_rRNA_IVP"/>
    <property type="match status" value="1"/>
</dbReference>
<organism evidence="1 2">
    <name type="scientific">Flavobacterium zhoui</name>
    <dbReference type="NCBI Taxonomy" id="3230414"/>
    <lineage>
        <taxon>Bacteria</taxon>
        <taxon>Pseudomonadati</taxon>
        <taxon>Bacteroidota</taxon>
        <taxon>Flavobacteriia</taxon>
        <taxon>Flavobacteriales</taxon>
        <taxon>Flavobacteriaceae</taxon>
        <taxon>Flavobacterium</taxon>
    </lineage>
</organism>
<dbReference type="NCBIfam" id="TIGR02436">
    <property type="entry name" value="four helix bundle protein"/>
    <property type="match status" value="1"/>
</dbReference>
<reference evidence="1 2" key="1">
    <citation type="submission" date="2024-06" db="EMBL/GenBank/DDBJ databases">
        <title>Flavobacterium spp. isolated from glacier.</title>
        <authorList>
            <person name="Han D."/>
        </authorList>
    </citation>
    <scope>NUCLEOTIDE SEQUENCE [LARGE SCALE GENOMIC DNA]</scope>
    <source>
        <strain evidence="1 2">ZS1P70</strain>
    </source>
</reference>
<dbReference type="RefSeq" id="WP_379851148.1">
    <property type="nucleotide sequence ID" value="NZ_JBHZPY010000004.1"/>
</dbReference>
<protein>
    <submittedName>
        <fullName evidence="1">Four helix bundle protein</fullName>
    </submittedName>
</protein>
<dbReference type="InterPro" id="IPR012657">
    <property type="entry name" value="23S_rRNA-intervening_sequence"/>
</dbReference>
<dbReference type="Proteomes" id="UP001600107">
    <property type="component" value="Unassembled WGS sequence"/>
</dbReference>
<sequence>MYTYSFEKLEVWNEAKEFAKSIYILTSTFPDSEKFGLISQLRRASVSICSNIAEGSARNSYKDKAHFTTMAFSSAIEVLNQLILSFELNIIIEDDYLKLRQDIESVTNKLNGLRNYQIDKSTEKNK</sequence>
<dbReference type="InterPro" id="IPR036583">
    <property type="entry name" value="23S_rRNA_IVS_sf"/>
</dbReference>
<dbReference type="CDD" id="cd16377">
    <property type="entry name" value="23S_rRNA_IVP_like"/>
    <property type="match status" value="1"/>
</dbReference>
<dbReference type="Gene3D" id="1.20.1440.60">
    <property type="entry name" value="23S rRNA-intervening sequence"/>
    <property type="match status" value="1"/>
</dbReference>
<dbReference type="EMBL" id="JBHZPY010000004">
    <property type="protein sequence ID" value="MFE3870921.1"/>
    <property type="molecule type" value="Genomic_DNA"/>
</dbReference>
<dbReference type="PANTHER" id="PTHR38471:SF2">
    <property type="entry name" value="FOUR HELIX BUNDLE PROTEIN"/>
    <property type="match status" value="1"/>
</dbReference>
<dbReference type="PANTHER" id="PTHR38471">
    <property type="entry name" value="FOUR HELIX BUNDLE PROTEIN"/>
    <property type="match status" value="1"/>
</dbReference>
<evidence type="ECO:0000313" key="2">
    <source>
        <dbReference type="Proteomes" id="UP001600107"/>
    </source>
</evidence>
<accession>A0ABW6I3S1</accession>
<keyword evidence="2" id="KW-1185">Reference proteome</keyword>
<name>A0ABW6I3S1_9FLAO</name>
<comment type="caution">
    <text evidence="1">The sequence shown here is derived from an EMBL/GenBank/DDBJ whole genome shotgun (WGS) entry which is preliminary data.</text>
</comment>
<evidence type="ECO:0000313" key="1">
    <source>
        <dbReference type="EMBL" id="MFE3870921.1"/>
    </source>
</evidence>
<proteinExistence type="predicted"/>